<dbReference type="FunFam" id="1.10.10.10:FF:000071">
    <property type="entry name" value="Forkhead box F1"/>
    <property type="match status" value="1"/>
</dbReference>
<dbReference type="PROSITE" id="PS00658">
    <property type="entry name" value="FORK_HEAD_2"/>
    <property type="match status" value="1"/>
</dbReference>
<keyword evidence="3 5" id="KW-0238">DNA-binding</keyword>
<dbReference type="Gene3D" id="1.10.10.10">
    <property type="entry name" value="Winged helix-like DNA-binding domain superfamily/Winged helix DNA-binding domain"/>
    <property type="match status" value="1"/>
</dbReference>
<dbReference type="AlphaFoldDB" id="A0A9Q0MNW5"/>
<comment type="caution">
    <text evidence="8">The sequence shown here is derived from an EMBL/GenBank/DDBJ whole genome shotgun (WGS) entry which is preliminary data.</text>
</comment>
<accession>A0A9Q0MNW5</accession>
<dbReference type="GO" id="GO:0001710">
    <property type="term" value="P:mesodermal cell fate commitment"/>
    <property type="evidence" value="ECO:0007669"/>
    <property type="project" value="UniProtKB-ARBA"/>
</dbReference>
<dbReference type="Proteomes" id="UP001151699">
    <property type="component" value="Unassembled WGS sequence"/>
</dbReference>
<dbReference type="GO" id="GO:0000978">
    <property type="term" value="F:RNA polymerase II cis-regulatory region sequence-specific DNA binding"/>
    <property type="evidence" value="ECO:0007669"/>
    <property type="project" value="TreeGrafter"/>
</dbReference>
<comment type="subcellular location">
    <subcellularLocation>
        <location evidence="1 5">Nucleus</location>
    </subcellularLocation>
</comment>
<keyword evidence="9" id="KW-1185">Reference proteome</keyword>
<evidence type="ECO:0000313" key="9">
    <source>
        <dbReference type="Proteomes" id="UP001151699"/>
    </source>
</evidence>
<keyword evidence="2" id="KW-0217">Developmental protein</keyword>
<dbReference type="InterPro" id="IPR051770">
    <property type="entry name" value="Forkhead_box_regulator"/>
</dbReference>
<dbReference type="GO" id="GO:0005634">
    <property type="term" value="C:nucleus"/>
    <property type="evidence" value="ECO:0007669"/>
    <property type="project" value="UniProtKB-SubCell"/>
</dbReference>
<evidence type="ECO:0000256" key="2">
    <source>
        <dbReference type="ARBA" id="ARBA00022473"/>
    </source>
</evidence>
<dbReference type="InterPro" id="IPR030456">
    <property type="entry name" value="TF_fork_head_CS_2"/>
</dbReference>
<keyword evidence="4 5" id="KW-0539">Nucleus</keyword>
<dbReference type="PRINTS" id="PR00053">
    <property type="entry name" value="FORKHEAD"/>
</dbReference>
<dbReference type="SMART" id="SM00339">
    <property type="entry name" value="FH"/>
    <property type="match status" value="1"/>
</dbReference>
<proteinExistence type="predicted"/>
<feature type="domain" description="Fork-head" evidence="7">
    <location>
        <begin position="244"/>
        <end position="341"/>
    </location>
</feature>
<dbReference type="InterPro" id="IPR036390">
    <property type="entry name" value="WH_DNA-bd_sf"/>
</dbReference>
<organism evidence="8 9">
    <name type="scientific">Pseudolycoriella hygida</name>
    <dbReference type="NCBI Taxonomy" id="35572"/>
    <lineage>
        <taxon>Eukaryota</taxon>
        <taxon>Metazoa</taxon>
        <taxon>Ecdysozoa</taxon>
        <taxon>Arthropoda</taxon>
        <taxon>Hexapoda</taxon>
        <taxon>Insecta</taxon>
        <taxon>Pterygota</taxon>
        <taxon>Neoptera</taxon>
        <taxon>Endopterygota</taxon>
        <taxon>Diptera</taxon>
        <taxon>Nematocera</taxon>
        <taxon>Sciaroidea</taxon>
        <taxon>Sciaridae</taxon>
        <taxon>Pseudolycoriella</taxon>
    </lineage>
</organism>
<reference evidence="8" key="1">
    <citation type="submission" date="2022-07" db="EMBL/GenBank/DDBJ databases">
        <authorList>
            <person name="Trinca V."/>
            <person name="Uliana J.V.C."/>
            <person name="Torres T.T."/>
            <person name="Ward R.J."/>
            <person name="Monesi N."/>
        </authorList>
    </citation>
    <scope>NUCLEOTIDE SEQUENCE</scope>
    <source>
        <strain evidence="8">HSMRA1968</strain>
        <tissue evidence="8">Whole embryos</tissue>
    </source>
</reference>
<dbReference type="PANTHER" id="PTHR46262">
    <property type="entry name" value="FORKHEAD BOX PROTEIN BINIOU"/>
    <property type="match status" value="1"/>
</dbReference>
<dbReference type="InterPro" id="IPR001766">
    <property type="entry name" value="Fork_head_dom"/>
</dbReference>
<dbReference type="OrthoDB" id="5954824at2759"/>
<dbReference type="PROSITE" id="PS00657">
    <property type="entry name" value="FORK_HEAD_1"/>
    <property type="match status" value="1"/>
</dbReference>
<feature type="DNA-binding region" description="Fork-head" evidence="5">
    <location>
        <begin position="244"/>
        <end position="341"/>
    </location>
</feature>
<dbReference type="PROSITE" id="PS50039">
    <property type="entry name" value="FORK_HEAD_3"/>
    <property type="match status" value="1"/>
</dbReference>
<dbReference type="SUPFAM" id="SSF46785">
    <property type="entry name" value="Winged helix' DNA-binding domain"/>
    <property type="match status" value="1"/>
</dbReference>
<evidence type="ECO:0000256" key="4">
    <source>
        <dbReference type="ARBA" id="ARBA00023242"/>
    </source>
</evidence>
<evidence type="ECO:0000256" key="5">
    <source>
        <dbReference type="PROSITE-ProRule" id="PRU00089"/>
    </source>
</evidence>
<gene>
    <name evidence="8" type="primary">bin</name>
    <name evidence="8" type="ORF">Bhyg_16469</name>
</gene>
<dbReference type="InterPro" id="IPR036388">
    <property type="entry name" value="WH-like_DNA-bd_sf"/>
</dbReference>
<dbReference type="EMBL" id="WJQU01001618">
    <property type="protein sequence ID" value="KAJ6633853.1"/>
    <property type="molecule type" value="Genomic_DNA"/>
</dbReference>
<dbReference type="GO" id="GO:0009887">
    <property type="term" value="P:animal organ morphogenesis"/>
    <property type="evidence" value="ECO:0007669"/>
    <property type="project" value="TreeGrafter"/>
</dbReference>
<name>A0A9Q0MNW5_9DIPT</name>
<evidence type="ECO:0000313" key="8">
    <source>
        <dbReference type="EMBL" id="KAJ6633853.1"/>
    </source>
</evidence>
<feature type="region of interest" description="Disordered" evidence="6">
    <location>
        <begin position="161"/>
        <end position="245"/>
    </location>
</feature>
<dbReference type="GO" id="GO:0000981">
    <property type="term" value="F:DNA-binding transcription factor activity, RNA polymerase II-specific"/>
    <property type="evidence" value="ECO:0007669"/>
    <property type="project" value="TreeGrafter"/>
</dbReference>
<dbReference type="PANTHER" id="PTHR46262:SF2">
    <property type="entry name" value="FORKHEAD BOX PROTEIN BINIOU"/>
    <property type="match status" value="1"/>
</dbReference>
<evidence type="ECO:0000256" key="3">
    <source>
        <dbReference type="ARBA" id="ARBA00023125"/>
    </source>
</evidence>
<sequence>MIKSEEHADSSSSALMYHRNPTSNIMPTSSIQPMQNMLSTSNAEILDNSGHLDEKPPHHLIYHSNIMEHISQNDDKPTPSYLIRYINSSSPNNNSHNSIMSPSTGGVPKQHNTIITTSPMRNSMTQLNSSINALSMTGLPTSTPHISSGTASTIKYCNSSPSVDTSHNANNLSPTSSTSTTVGSNSNVQMSNIGGSMDISYNSNTSSSPMQKTTSSHHPHHHMDSQLSTPDTTKKSSGGRRAEKPPLSYINMIAMAIRDSPQKKLTLSEIYNYLQKKYDFFRGQYVGWKNSVRHNLSLNECFVKIPKGIGLGKPGKGHYWTIDSKSEYMFEDEGSLRRRPRGFRRKHQMKSYPGPSGFYPSSNGYDGTSIPELPNCYPQSYDYGYGSPAATYADSWNPYAAEAQYSKISHGSMQDGTSSPLQGANGSIEYPGYQYNHSPYVLDGGLRMATLTQMPPTTLSPMPPPVSSGGVLLDRKGSYASSLSPPLTSHSPLHHTNINGGLSAPYYEHIKYSN</sequence>
<evidence type="ECO:0000256" key="6">
    <source>
        <dbReference type="SAM" id="MobiDB-lite"/>
    </source>
</evidence>
<feature type="compositionally biased region" description="Polar residues" evidence="6">
    <location>
        <begin position="188"/>
        <end position="214"/>
    </location>
</feature>
<dbReference type="InterPro" id="IPR018122">
    <property type="entry name" value="TF_fork_head_CS_1"/>
</dbReference>
<evidence type="ECO:0000256" key="1">
    <source>
        <dbReference type="ARBA" id="ARBA00004123"/>
    </source>
</evidence>
<protein>
    <submittedName>
        <fullName evidence="8">Forkhead box protein biniou</fullName>
    </submittedName>
</protein>
<evidence type="ECO:0000259" key="7">
    <source>
        <dbReference type="PROSITE" id="PS50039"/>
    </source>
</evidence>
<feature type="compositionally biased region" description="Low complexity" evidence="6">
    <location>
        <begin position="168"/>
        <end position="187"/>
    </location>
</feature>
<dbReference type="Pfam" id="PF00250">
    <property type="entry name" value="Forkhead"/>
    <property type="match status" value="1"/>
</dbReference>